<feature type="domain" description="Reverse transcriptase" evidence="1">
    <location>
        <begin position="475"/>
        <end position="755"/>
    </location>
</feature>
<dbReference type="InterPro" id="IPR012337">
    <property type="entry name" value="RNaseH-like_sf"/>
</dbReference>
<dbReference type="InterPro" id="IPR043502">
    <property type="entry name" value="DNA/RNA_pol_sf"/>
</dbReference>
<dbReference type="InterPro" id="IPR002156">
    <property type="entry name" value="RNaseH_domain"/>
</dbReference>
<dbReference type="PROSITE" id="PS50878">
    <property type="entry name" value="RT_POL"/>
    <property type="match status" value="1"/>
</dbReference>
<dbReference type="SUPFAM" id="SSF56219">
    <property type="entry name" value="DNase I-like"/>
    <property type="match status" value="1"/>
</dbReference>
<evidence type="ECO:0000259" key="1">
    <source>
        <dbReference type="PROSITE" id="PS50878"/>
    </source>
</evidence>
<evidence type="ECO:0000313" key="3">
    <source>
        <dbReference type="Proteomes" id="UP001165190"/>
    </source>
</evidence>
<dbReference type="CDD" id="cd01650">
    <property type="entry name" value="RT_nLTR_like"/>
    <property type="match status" value="1"/>
</dbReference>
<comment type="caution">
    <text evidence="2">The sequence shown here is derived from an EMBL/GenBank/DDBJ whole genome shotgun (WGS) entry which is preliminary data.</text>
</comment>
<dbReference type="Gene3D" id="3.30.420.10">
    <property type="entry name" value="Ribonuclease H-like superfamily/Ribonuclease H"/>
    <property type="match status" value="1"/>
</dbReference>
<dbReference type="InterPro" id="IPR005135">
    <property type="entry name" value="Endo/exonuclease/phosphatase"/>
</dbReference>
<dbReference type="PANTHER" id="PTHR33116:SF75">
    <property type="entry name" value="RIBONUCLEASE H PROTEIN"/>
    <property type="match status" value="1"/>
</dbReference>
<dbReference type="GO" id="GO:0004523">
    <property type="term" value="F:RNA-DNA hybrid ribonuclease activity"/>
    <property type="evidence" value="ECO:0007669"/>
    <property type="project" value="InterPro"/>
</dbReference>
<dbReference type="Pfam" id="PF13456">
    <property type="entry name" value="RVT_3"/>
    <property type="match status" value="1"/>
</dbReference>
<dbReference type="SUPFAM" id="SSF56672">
    <property type="entry name" value="DNA/RNA polymerases"/>
    <property type="match status" value="1"/>
</dbReference>
<dbReference type="Pfam" id="PF13966">
    <property type="entry name" value="zf-RVT"/>
    <property type="match status" value="1"/>
</dbReference>
<dbReference type="InterPro" id="IPR000477">
    <property type="entry name" value="RT_dom"/>
</dbReference>
<dbReference type="InterPro" id="IPR036691">
    <property type="entry name" value="Endo/exonu/phosph_ase_sf"/>
</dbReference>
<dbReference type="EMBL" id="BSYR01000010">
    <property type="protein sequence ID" value="GMI73525.1"/>
    <property type="molecule type" value="Genomic_DNA"/>
</dbReference>
<proteinExistence type="predicted"/>
<dbReference type="PANTHER" id="PTHR33116">
    <property type="entry name" value="REVERSE TRANSCRIPTASE ZINC-BINDING DOMAIN-CONTAINING PROTEIN-RELATED-RELATED"/>
    <property type="match status" value="1"/>
</dbReference>
<dbReference type="Pfam" id="PF03372">
    <property type="entry name" value="Exo_endo_phos"/>
    <property type="match status" value="1"/>
</dbReference>
<accession>A0A9W7HCY3</accession>
<dbReference type="InterPro" id="IPR044730">
    <property type="entry name" value="RNase_H-like_dom_plant"/>
</dbReference>
<dbReference type="CDD" id="cd06222">
    <property type="entry name" value="RNase_H_like"/>
    <property type="match status" value="1"/>
</dbReference>
<gene>
    <name evidence="2" type="ORF">HRI_001021800</name>
</gene>
<reference evidence="2" key="1">
    <citation type="submission" date="2023-05" db="EMBL/GenBank/DDBJ databases">
        <title>Genome and transcriptome analyses reveal genes involved in the formation of fine ridges on petal epidermal cells in Hibiscus trionum.</title>
        <authorList>
            <person name="Koshimizu S."/>
            <person name="Masuda S."/>
            <person name="Ishii T."/>
            <person name="Shirasu K."/>
            <person name="Hoshino A."/>
            <person name="Arita M."/>
        </authorList>
    </citation>
    <scope>NUCLEOTIDE SEQUENCE</scope>
    <source>
        <strain evidence="2">Hamamatsu line</strain>
    </source>
</reference>
<evidence type="ECO:0000313" key="2">
    <source>
        <dbReference type="EMBL" id="GMI73525.1"/>
    </source>
</evidence>
<dbReference type="GO" id="GO:0003676">
    <property type="term" value="F:nucleic acid binding"/>
    <property type="evidence" value="ECO:0007669"/>
    <property type="project" value="InterPro"/>
</dbReference>
<keyword evidence="3" id="KW-1185">Reference proteome</keyword>
<dbReference type="Proteomes" id="UP001165190">
    <property type="component" value="Unassembled WGS sequence"/>
</dbReference>
<dbReference type="Gene3D" id="3.60.10.10">
    <property type="entry name" value="Endonuclease/exonuclease/phosphatase"/>
    <property type="match status" value="1"/>
</dbReference>
<organism evidence="2 3">
    <name type="scientific">Hibiscus trionum</name>
    <name type="common">Flower of an hour</name>
    <dbReference type="NCBI Taxonomy" id="183268"/>
    <lineage>
        <taxon>Eukaryota</taxon>
        <taxon>Viridiplantae</taxon>
        <taxon>Streptophyta</taxon>
        <taxon>Embryophyta</taxon>
        <taxon>Tracheophyta</taxon>
        <taxon>Spermatophyta</taxon>
        <taxon>Magnoliopsida</taxon>
        <taxon>eudicotyledons</taxon>
        <taxon>Gunneridae</taxon>
        <taxon>Pentapetalae</taxon>
        <taxon>rosids</taxon>
        <taxon>malvids</taxon>
        <taxon>Malvales</taxon>
        <taxon>Malvaceae</taxon>
        <taxon>Malvoideae</taxon>
        <taxon>Hibiscus</taxon>
    </lineage>
</organism>
<dbReference type="SUPFAM" id="SSF53098">
    <property type="entry name" value="Ribonuclease H-like"/>
    <property type="match status" value="1"/>
</dbReference>
<dbReference type="InterPro" id="IPR036397">
    <property type="entry name" value="RNaseH_sf"/>
</dbReference>
<protein>
    <recommendedName>
        <fullName evidence="1">Reverse transcriptase domain-containing protein</fullName>
    </recommendedName>
</protein>
<dbReference type="OrthoDB" id="912954at2759"/>
<sequence>MEWSIITWNIRGLGRAEKIRAVRSLFVRKKPKLLFIQETKVKDFSLSMFRRLGINQNFEKIFVPSNGSSGGIFSVWEADFLKVSQVFTFTRFIVVLGIVKGYQHNCGFLNVYGLAVEADREGFFADLLAFINSHEAIWCIGGDFNAYLGAEEKIGFSANSHTINLFRSFIQDAALVDLPMNGGTFTWSNNRDPPTFIRLDRFLVDRQLLTFFPNTQQILLSKSISDHNPVCLENVKAPAHARPFKLFNYMMGEDGFKSLVENAFSKGKSNRGLFASLKELKKSIKQWSAVKPVDVRNQIQILEAQIDSEEKNIQHGIASSELPELRKKLWACLRKEESIWLQNSRLKWFKEGDRNTHYFHMVASNRRRHNAINSLVIEDQATSDQEEIRKGFYDHFYKVYNQSNTLPIDEIKLSFAKLSIEQCMSMENEFTEEEVWAAIDSTDSSRAPGPDGYSMGFFKKFWHILKEDLLKVFRDFYAHRKWDSRINHSFISLIPKKLGPICPEDFRPISLVGGIYKIISKVLSRRLSPCMDTVVSKQQFAFIPGRSILECSLIANEGIDYIRKKGLKGSIFKFDFKGAYDSVDWNFLIRVLREMGFGDRWCKWIHHCVSSASISVLVNGIPTPQFSVTRGLRQGCPLSPLLFNLIGEALHLMLEKATSIGLFRGFIMGTEENSFQLSHFQYADDLIIFCTPNIGEIRNVKRILRIFELAAGLQLNLSKSRLFGINVEESVVAMWAASIGCMSAQLPSQYLGLPLGAKRNSLSLWEPVVEKFYTTLASWKSNCLSFSGRLVLIKSVLAALPLYYLSIFKMPVAIANKLNSLMANFLWGSSESRKAIHWLKWSGLCQPINCGGLGIRDLRIQNQALLGKWVWNFVTEKDSIWKTILCSKMNCDNKSTAAVNSSNRYSSWMWRDIAKSFSCKNARGMSLVDKLILHLGDGSSIKFWLDHWIGEAPLQHAFPRIYALSNNKEGTVSEFGQKIGSVWIWNITLRRGLFDWECHQWEALMACLNSFSDKGFNSDRFTWQGSSEGIYTAKGGYNCLTQQTNSSPFWKKLIWNNKVPSRVSFFVWQASHHKIPVRALLIKRGIPANIDTCCPLCRATLETPTHLLLHCRVSWLLWTFFAAMWKINLVMPDNVVSIIMLLDGFFQSKHRGSIGTIVLAAILWTIWLQRNDLVFREGSLDFMKLCFVAKFRLVSWFKAANEDCVVPFDAIMADPTIGENGGCSKKTIPKCSGWLPPPQGFVTINTDGATSRERLSGGIGGLARNSEGKCLFSFSESVGRGPPILTELLAMKMGLQKFHANPLCRTYRAIVESDSEIAINWVMNPGTCPTTFSDLVSSIVLLGEAVGCIFKVIPRASNIEADNLAKAGIG</sequence>
<dbReference type="InterPro" id="IPR026960">
    <property type="entry name" value="RVT-Znf"/>
</dbReference>
<dbReference type="Pfam" id="PF00078">
    <property type="entry name" value="RVT_1"/>
    <property type="match status" value="1"/>
</dbReference>
<name>A0A9W7HCY3_HIBTR</name>